<dbReference type="EMBL" id="RJVK01000001">
    <property type="protein sequence ID" value="ROR40574.1"/>
    <property type="molecule type" value="Genomic_DNA"/>
</dbReference>
<evidence type="ECO:0000256" key="1">
    <source>
        <dbReference type="ARBA" id="ARBA00022490"/>
    </source>
</evidence>
<dbReference type="NCBIfam" id="TIGR00237">
    <property type="entry name" value="xseA"/>
    <property type="match status" value="1"/>
</dbReference>
<name>A0AAJ4RDG6_9BACT</name>
<dbReference type="InterPro" id="IPR025824">
    <property type="entry name" value="OB-fold_nuc-bd_dom"/>
</dbReference>
<comment type="function">
    <text evidence="5">Bidirectionally degrades single-stranded DNA into large acid-insoluble oligonucleotides, which are then degraded further into small acid-soluble oligonucleotides.</text>
</comment>
<dbReference type="Proteomes" id="UP000272781">
    <property type="component" value="Unassembled WGS sequence"/>
</dbReference>
<evidence type="ECO:0000256" key="6">
    <source>
        <dbReference type="RuleBase" id="RU004355"/>
    </source>
</evidence>
<evidence type="ECO:0000313" key="10">
    <source>
        <dbReference type="EMBL" id="ROR40574.1"/>
    </source>
</evidence>
<evidence type="ECO:0000313" key="9">
    <source>
        <dbReference type="EMBL" id="QCI28693.1"/>
    </source>
</evidence>
<dbReference type="Pfam" id="PF02601">
    <property type="entry name" value="Exonuc_VII_L"/>
    <property type="match status" value="1"/>
</dbReference>
<dbReference type="AlphaFoldDB" id="A0AAJ4RDG6"/>
<keyword evidence="4 5" id="KW-0269">Exonuclease</keyword>
<keyword evidence="3 5" id="KW-0378">Hydrolase</keyword>
<reference evidence="9" key="3">
    <citation type="submission" date="2019-06" db="EMBL/GenBank/DDBJ databases">
        <title>A comparative analysis of the Nautiliaceae.</title>
        <authorList>
            <person name="Grosche A."/>
            <person name="Smedile F."/>
            <person name="Vetriani C."/>
        </authorList>
    </citation>
    <scope>NUCLEOTIDE SEQUENCE</scope>
    <source>
        <strain evidence="9">TB6</strain>
    </source>
</reference>
<reference evidence="12" key="1">
    <citation type="submission" date="2018-03" db="EMBL/GenBank/DDBJ databases">
        <title>A comparative analysis of the Nautiliaceae.</title>
        <authorList>
            <person name="Grosche A."/>
            <person name="Smedile F."/>
            <person name="Vetriani C."/>
        </authorList>
    </citation>
    <scope>NUCLEOTIDE SEQUENCE [LARGE SCALE GENOMIC DNA]</scope>
    <source>
        <strain evidence="12">TB6</strain>
    </source>
</reference>
<accession>A0AAJ4RDG6</accession>
<sequence>MKPISVTQLNNQIKSILESHFEIVLVEGEVSKVVYHSSGHLYFTLKDDKSSINCAMWRSNLAKMKFRLKEGEKVLVYGAVNLYVPRGEYKIIAQSIEPSGIGALQLAFEQLKEELKNLGYFDESKKKPLPKFPKRIAIVTSSTAAALQDMLRIAKKRWLLSEFYLFNTLVQGEGAAEDIARNIKRADEYVFEDGRGFDLIIIGRGGGSKEDLWAFNERVVADAVYQAKTPIISAVGHEIDYLISDFVADKRAATPSNAMEIALPDKNEILMMIDEMINSFSYKTSHIIQKKEKLLHHLIEIFEANSLNKKLDMKLNEINVLKERFRYSFKSVLDDKNLTLESLKSSFISSSPKNRLLKTEEEIKLLKKSFGNLMVEIIRVKENSLPLKEDFNSRALNIIFVKQKSLNSLKEAYKLANPKNKEKIGFAEIVKNNKRIPLENLQINDEFNLQNTSTIITAKVLDKK</sequence>
<dbReference type="HAMAP" id="MF_00378">
    <property type="entry name" value="Exonuc_7_L"/>
    <property type="match status" value="1"/>
</dbReference>
<dbReference type="GO" id="GO:0008855">
    <property type="term" value="F:exodeoxyribonuclease VII activity"/>
    <property type="evidence" value="ECO:0007669"/>
    <property type="project" value="UniProtKB-UniRule"/>
</dbReference>
<dbReference type="EMBL" id="CP027432">
    <property type="protein sequence ID" value="QCI28693.1"/>
    <property type="molecule type" value="Genomic_DNA"/>
</dbReference>
<evidence type="ECO:0000259" key="8">
    <source>
        <dbReference type="Pfam" id="PF13742"/>
    </source>
</evidence>
<dbReference type="Proteomes" id="UP000298805">
    <property type="component" value="Chromosome"/>
</dbReference>
<evidence type="ECO:0000256" key="3">
    <source>
        <dbReference type="ARBA" id="ARBA00022801"/>
    </source>
</evidence>
<comment type="subunit">
    <text evidence="5">Heterooligomer composed of large and small subunits.</text>
</comment>
<evidence type="ECO:0000256" key="5">
    <source>
        <dbReference type="HAMAP-Rule" id="MF_00378"/>
    </source>
</evidence>
<organism evidence="10 11">
    <name type="scientific">Caminibacter pacificus</name>
    <dbReference type="NCBI Taxonomy" id="1424653"/>
    <lineage>
        <taxon>Bacteria</taxon>
        <taxon>Pseudomonadati</taxon>
        <taxon>Campylobacterota</taxon>
        <taxon>Epsilonproteobacteria</taxon>
        <taxon>Nautiliales</taxon>
        <taxon>Nautiliaceae</taxon>
        <taxon>Caminibacter</taxon>
    </lineage>
</organism>
<comment type="similarity">
    <text evidence="5 6">Belongs to the XseA family.</text>
</comment>
<protein>
    <recommendedName>
        <fullName evidence="5">Exodeoxyribonuclease 7 large subunit</fullName>
        <ecNumber evidence="5">3.1.11.6</ecNumber>
    </recommendedName>
    <alternativeName>
        <fullName evidence="5">Exodeoxyribonuclease VII large subunit</fullName>
        <shortName evidence="5">Exonuclease VII large subunit</shortName>
    </alternativeName>
</protein>
<feature type="domain" description="Exonuclease VII large subunit C-terminal" evidence="7">
    <location>
        <begin position="120"/>
        <end position="436"/>
    </location>
</feature>
<dbReference type="RefSeq" id="WP_123351493.1">
    <property type="nucleotide sequence ID" value="NZ_CP027432.2"/>
</dbReference>
<dbReference type="PANTHER" id="PTHR30008:SF0">
    <property type="entry name" value="EXODEOXYRIBONUCLEASE 7 LARGE SUBUNIT"/>
    <property type="match status" value="1"/>
</dbReference>
<dbReference type="GO" id="GO:0009318">
    <property type="term" value="C:exodeoxyribonuclease VII complex"/>
    <property type="evidence" value="ECO:0007669"/>
    <property type="project" value="UniProtKB-UniRule"/>
</dbReference>
<reference evidence="10 11" key="2">
    <citation type="submission" date="2018-11" db="EMBL/GenBank/DDBJ databases">
        <title>Genomic Encyclopedia of Type Strains, Phase IV (KMG-IV): sequencing the most valuable type-strain genomes for metagenomic binning, comparative biology and taxonomic classification.</title>
        <authorList>
            <person name="Goeker M."/>
        </authorList>
    </citation>
    <scope>NUCLEOTIDE SEQUENCE [LARGE SCALE GENOMIC DNA]</scope>
    <source>
        <strain evidence="10 11">DSM 27783</strain>
    </source>
</reference>
<dbReference type="GO" id="GO:0005737">
    <property type="term" value="C:cytoplasm"/>
    <property type="evidence" value="ECO:0007669"/>
    <property type="project" value="UniProtKB-SubCell"/>
</dbReference>
<evidence type="ECO:0000256" key="2">
    <source>
        <dbReference type="ARBA" id="ARBA00022722"/>
    </source>
</evidence>
<keyword evidence="1 5" id="KW-0963">Cytoplasm</keyword>
<gene>
    <name evidence="5" type="primary">xseA</name>
    <name evidence="9" type="ORF">C6V80_06850</name>
    <name evidence="10" type="ORF">EDC58_0053</name>
</gene>
<feature type="domain" description="OB-fold nucleic acid binding" evidence="8">
    <location>
        <begin position="4"/>
        <end position="97"/>
    </location>
</feature>
<dbReference type="GO" id="GO:0003676">
    <property type="term" value="F:nucleic acid binding"/>
    <property type="evidence" value="ECO:0007669"/>
    <property type="project" value="InterPro"/>
</dbReference>
<comment type="subcellular location">
    <subcellularLocation>
        <location evidence="5 6">Cytoplasm</location>
    </subcellularLocation>
</comment>
<dbReference type="InterPro" id="IPR003753">
    <property type="entry name" value="Exonuc_VII_L"/>
</dbReference>
<proteinExistence type="inferred from homology"/>
<keyword evidence="2 5" id="KW-0540">Nuclease</keyword>
<evidence type="ECO:0000259" key="7">
    <source>
        <dbReference type="Pfam" id="PF02601"/>
    </source>
</evidence>
<dbReference type="EC" id="3.1.11.6" evidence="5"/>
<dbReference type="Pfam" id="PF13742">
    <property type="entry name" value="tRNA_anti_2"/>
    <property type="match status" value="1"/>
</dbReference>
<dbReference type="GO" id="GO:0006308">
    <property type="term" value="P:DNA catabolic process"/>
    <property type="evidence" value="ECO:0007669"/>
    <property type="project" value="UniProtKB-UniRule"/>
</dbReference>
<evidence type="ECO:0000313" key="12">
    <source>
        <dbReference type="Proteomes" id="UP000298805"/>
    </source>
</evidence>
<evidence type="ECO:0000256" key="4">
    <source>
        <dbReference type="ARBA" id="ARBA00022839"/>
    </source>
</evidence>
<dbReference type="InterPro" id="IPR020579">
    <property type="entry name" value="Exonuc_VII_lsu_C"/>
</dbReference>
<dbReference type="CDD" id="cd04489">
    <property type="entry name" value="ExoVII_LU_OBF"/>
    <property type="match status" value="1"/>
</dbReference>
<dbReference type="Gene3D" id="2.40.50.1010">
    <property type="match status" value="1"/>
</dbReference>
<keyword evidence="12" id="KW-1185">Reference proteome</keyword>
<comment type="catalytic activity">
    <reaction evidence="5 6">
        <text>Exonucleolytic cleavage in either 5'- to 3'- or 3'- to 5'-direction to yield nucleoside 5'-phosphates.</text>
        <dbReference type="EC" id="3.1.11.6"/>
    </reaction>
</comment>
<evidence type="ECO:0000313" key="11">
    <source>
        <dbReference type="Proteomes" id="UP000272781"/>
    </source>
</evidence>
<dbReference type="PANTHER" id="PTHR30008">
    <property type="entry name" value="EXODEOXYRIBONUCLEASE 7 LARGE SUBUNIT"/>
    <property type="match status" value="1"/>
</dbReference>